<feature type="domain" description="Alcohol dehydrogenase-like N-terminal" evidence="3">
    <location>
        <begin position="25"/>
        <end position="132"/>
    </location>
</feature>
<evidence type="ECO:0000256" key="1">
    <source>
        <dbReference type="ARBA" id="ARBA00023002"/>
    </source>
</evidence>
<dbReference type="InterPro" id="IPR011032">
    <property type="entry name" value="GroES-like_sf"/>
</dbReference>
<dbReference type="EMBL" id="CP023344">
    <property type="protein sequence ID" value="ATC64427.1"/>
    <property type="molecule type" value="Genomic_DNA"/>
</dbReference>
<accession>A0A290Q846</accession>
<dbReference type="Proteomes" id="UP000217265">
    <property type="component" value="Chromosome"/>
</dbReference>
<dbReference type="Gene3D" id="3.90.180.10">
    <property type="entry name" value="Medium-chain alcohol dehydrogenases, catalytic domain"/>
    <property type="match status" value="1"/>
</dbReference>
<dbReference type="Pfam" id="PF00107">
    <property type="entry name" value="ADH_zinc_N"/>
    <property type="match status" value="1"/>
</dbReference>
<evidence type="ECO:0000259" key="3">
    <source>
        <dbReference type="Pfam" id="PF08240"/>
    </source>
</evidence>
<dbReference type="Gene3D" id="3.40.50.720">
    <property type="entry name" value="NAD(P)-binding Rossmann-like Domain"/>
    <property type="match status" value="1"/>
</dbReference>
<sequence>MLQISLQNPGQFAATHDAPEPTLAPGEALVRVHRIGVCGTDLHAFAGKQPFFNYPRVLGHELGVEVINPGSDPHGLKAGDRCSVEPYINCGRCIACRRGKPNCCTDLKVMGVHIDGGMRPLVAIPARKLHKSEKLNYDQLALVETLAIGAHAVERADIKKDDVVLVIGAGPIGLSVIQFVLVTGATLIVMDVAESRLAFCRDQLGVKHTVTAGPSAIDELKKIGGGDLPTCVIDATGNPKSMMGTFDLPAHGGRIVFVGLFQGDVTFNDPNFHRRELTVMGSRNALPATFRDIIALVEAGKVNTQPWITHRLKLADVPEIFPRDISGNPAVLKAMIEV</sequence>
<keyword evidence="1" id="KW-0560">Oxidoreductase</keyword>
<dbReference type="InterPro" id="IPR013149">
    <property type="entry name" value="ADH-like_C"/>
</dbReference>
<keyword evidence="5" id="KW-1185">Reference proteome</keyword>
<organism evidence="4 5">
    <name type="scientific">Nibricoccus aquaticus</name>
    <dbReference type="NCBI Taxonomy" id="2576891"/>
    <lineage>
        <taxon>Bacteria</taxon>
        <taxon>Pseudomonadati</taxon>
        <taxon>Verrucomicrobiota</taxon>
        <taxon>Opitutia</taxon>
        <taxon>Opitutales</taxon>
        <taxon>Opitutaceae</taxon>
        <taxon>Nibricoccus</taxon>
    </lineage>
</organism>
<dbReference type="OrthoDB" id="9770238at2"/>
<dbReference type="AlphaFoldDB" id="A0A290Q846"/>
<dbReference type="CDD" id="cd08261">
    <property type="entry name" value="Zn_ADH7"/>
    <property type="match status" value="1"/>
</dbReference>
<dbReference type="PANTHER" id="PTHR43401">
    <property type="entry name" value="L-THREONINE 3-DEHYDROGENASE"/>
    <property type="match status" value="1"/>
</dbReference>
<proteinExistence type="predicted"/>
<feature type="domain" description="Alcohol dehydrogenase-like C-terminal" evidence="2">
    <location>
        <begin position="171"/>
        <end position="298"/>
    </location>
</feature>
<reference evidence="4 5" key="1">
    <citation type="submission" date="2017-09" db="EMBL/GenBank/DDBJ databases">
        <title>Complete genome sequence of Verrucomicrobial strain HZ-65, isolated from freshwater.</title>
        <authorList>
            <person name="Choi A."/>
        </authorList>
    </citation>
    <scope>NUCLEOTIDE SEQUENCE [LARGE SCALE GENOMIC DNA]</scope>
    <source>
        <strain evidence="4 5">HZ-65</strain>
    </source>
</reference>
<dbReference type="KEGG" id="vbh:CMV30_10930"/>
<evidence type="ECO:0000313" key="5">
    <source>
        <dbReference type="Proteomes" id="UP000217265"/>
    </source>
</evidence>
<dbReference type="RefSeq" id="WP_096056059.1">
    <property type="nucleotide sequence ID" value="NZ_CP023344.1"/>
</dbReference>
<protein>
    <submittedName>
        <fullName evidence="4">Alcohol dehydrogenase</fullName>
    </submittedName>
</protein>
<dbReference type="InterPro" id="IPR013154">
    <property type="entry name" value="ADH-like_N"/>
</dbReference>
<evidence type="ECO:0000313" key="4">
    <source>
        <dbReference type="EMBL" id="ATC64427.1"/>
    </source>
</evidence>
<name>A0A290Q846_9BACT</name>
<gene>
    <name evidence="4" type="ORF">CMV30_10930</name>
</gene>
<dbReference type="InterPro" id="IPR050129">
    <property type="entry name" value="Zn_alcohol_dh"/>
</dbReference>
<dbReference type="InterPro" id="IPR036291">
    <property type="entry name" value="NAD(P)-bd_dom_sf"/>
</dbReference>
<dbReference type="PANTHER" id="PTHR43401:SF3">
    <property type="entry name" value="L-GALACTONATE-5-DEHYDROGENASE"/>
    <property type="match status" value="1"/>
</dbReference>
<dbReference type="SUPFAM" id="SSF50129">
    <property type="entry name" value="GroES-like"/>
    <property type="match status" value="1"/>
</dbReference>
<evidence type="ECO:0000259" key="2">
    <source>
        <dbReference type="Pfam" id="PF00107"/>
    </source>
</evidence>
<dbReference type="Pfam" id="PF08240">
    <property type="entry name" value="ADH_N"/>
    <property type="match status" value="1"/>
</dbReference>
<dbReference type="GO" id="GO:0016491">
    <property type="term" value="F:oxidoreductase activity"/>
    <property type="evidence" value="ECO:0007669"/>
    <property type="project" value="UniProtKB-KW"/>
</dbReference>
<dbReference type="SUPFAM" id="SSF51735">
    <property type="entry name" value="NAD(P)-binding Rossmann-fold domains"/>
    <property type="match status" value="1"/>
</dbReference>